<dbReference type="Pfam" id="PF03937">
    <property type="entry name" value="Sdh5"/>
    <property type="match status" value="1"/>
</dbReference>
<dbReference type="InterPro" id="IPR005631">
    <property type="entry name" value="SDH"/>
</dbReference>
<dbReference type="EMBL" id="VFJB01000005">
    <property type="protein sequence ID" value="KAA0257939.1"/>
    <property type="molecule type" value="Genomic_DNA"/>
</dbReference>
<dbReference type="OrthoDB" id="9799022at2"/>
<dbReference type="RefSeq" id="WP_149266260.1">
    <property type="nucleotide sequence ID" value="NZ_VFJB01000005.1"/>
</dbReference>
<keyword evidence="3" id="KW-0143">Chaperone</keyword>
<comment type="caution">
    <text evidence="4">The sequence shown here is derived from an EMBL/GenBank/DDBJ whole genome shotgun (WGS) entry which is preliminary data.</text>
</comment>
<reference evidence="4 5" key="1">
    <citation type="submission" date="2019-06" db="EMBL/GenBank/DDBJ databases">
        <title>Genomic insights into carbon and energy metabolism of Deferribacter autotrophicus revealed new metabolic traits in the phylum Deferribacteres.</title>
        <authorList>
            <person name="Slobodkin A.I."/>
            <person name="Slobodkina G.B."/>
            <person name="Allioux M."/>
            <person name="Alain K."/>
            <person name="Jebbar M."/>
            <person name="Shadrin V."/>
            <person name="Kublanov I.V."/>
            <person name="Toshchakov S.V."/>
            <person name="Bonch-Osmolovskaya E.A."/>
        </authorList>
    </citation>
    <scope>NUCLEOTIDE SEQUENCE [LARGE SCALE GENOMIC DNA]</scope>
    <source>
        <strain evidence="4 5">SL50</strain>
    </source>
</reference>
<dbReference type="InterPro" id="IPR036714">
    <property type="entry name" value="SDH_sf"/>
</dbReference>
<evidence type="ECO:0000256" key="3">
    <source>
        <dbReference type="ARBA" id="ARBA00023186"/>
    </source>
</evidence>
<protein>
    <recommendedName>
        <fullName evidence="2">FAD assembly factor SdhE</fullName>
    </recommendedName>
</protein>
<evidence type="ECO:0000313" key="4">
    <source>
        <dbReference type="EMBL" id="KAA0257939.1"/>
    </source>
</evidence>
<proteinExistence type="inferred from homology"/>
<evidence type="ECO:0000313" key="5">
    <source>
        <dbReference type="Proteomes" id="UP000322876"/>
    </source>
</evidence>
<keyword evidence="5" id="KW-1185">Reference proteome</keyword>
<evidence type="ECO:0000256" key="1">
    <source>
        <dbReference type="ARBA" id="ARBA00008571"/>
    </source>
</evidence>
<accession>A0A5A8F3J4</accession>
<sequence length="105" mass="12648">MDIKNSVEYKKCIFLASRRAMLENELLLKEFVQEFVPKNYTLDEIKEFNIFLEKIYDNDLFDVIFGIKPAEYYSNKYPGRFLTDIENFAFENNRILKIKNKIKSE</sequence>
<comment type="similarity">
    <text evidence="1">Belongs to the SdhE FAD assembly factor family.</text>
</comment>
<gene>
    <name evidence="4" type="ORF">FHQ18_05985</name>
</gene>
<dbReference type="AlphaFoldDB" id="A0A5A8F3J4"/>
<evidence type="ECO:0000256" key="2">
    <source>
        <dbReference type="ARBA" id="ARBA00019418"/>
    </source>
</evidence>
<dbReference type="Gene3D" id="1.10.150.250">
    <property type="entry name" value="Flavinator of succinate dehydrogenase"/>
    <property type="match status" value="1"/>
</dbReference>
<dbReference type="SUPFAM" id="SSF109910">
    <property type="entry name" value="YgfY-like"/>
    <property type="match status" value="1"/>
</dbReference>
<name>A0A5A8F3J4_9BACT</name>
<dbReference type="Proteomes" id="UP000322876">
    <property type="component" value="Unassembled WGS sequence"/>
</dbReference>
<organism evidence="4 5">
    <name type="scientific">Deferribacter autotrophicus</name>
    <dbReference type="NCBI Taxonomy" id="500465"/>
    <lineage>
        <taxon>Bacteria</taxon>
        <taxon>Pseudomonadati</taxon>
        <taxon>Deferribacterota</taxon>
        <taxon>Deferribacteres</taxon>
        <taxon>Deferribacterales</taxon>
        <taxon>Deferribacteraceae</taxon>
        <taxon>Deferribacter</taxon>
    </lineage>
</organism>